<dbReference type="STRING" id="52689.AKG39_06855"/>
<comment type="caution">
    <text evidence="2">The sequence shown here is derived from an EMBL/GenBank/DDBJ whole genome shotgun (WGS) entry which is preliminary data.</text>
</comment>
<gene>
    <name evidence="2" type="ORF">AKG39_06855</name>
</gene>
<feature type="domain" description="Molybdopterin cofactor biosynthesis MoaD-related C-terminal" evidence="1">
    <location>
        <begin position="25"/>
        <end position="103"/>
    </location>
</feature>
<dbReference type="Proteomes" id="UP000036873">
    <property type="component" value="Unassembled WGS sequence"/>
</dbReference>
<keyword evidence="3" id="KW-1185">Reference proteome</keyword>
<reference evidence="3" key="1">
    <citation type="submission" date="2015-07" db="EMBL/GenBank/DDBJ databases">
        <title>Draft genome sequence of Acetobacterium bakii DSM 8293, a potential psychrophilic chemical producer through syngas fermentation.</title>
        <authorList>
            <person name="Song Y."/>
            <person name="Hwang S."/>
            <person name="Cho B.-K."/>
        </authorList>
    </citation>
    <scope>NUCLEOTIDE SEQUENCE [LARGE SCALE GENOMIC DNA]</scope>
    <source>
        <strain evidence="3">DSM 8239</strain>
    </source>
</reference>
<dbReference type="AlphaFoldDB" id="A0A0L6U1H7"/>
<protein>
    <recommendedName>
        <fullName evidence="1">Molybdopterin cofactor biosynthesis MoaD-related C-terminal domain-containing protein</fullName>
    </recommendedName>
</protein>
<dbReference type="InterPro" id="IPR015272">
    <property type="entry name" value="MoadD_C"/>
</dbReference>
<dbReference type="Gene3D" id="3.30.1370.80">
    <property type="entry name" value="Molybdopterin cofactor biosynthesis MoaD-related, C-terminal domain"/>
    <property type="match status" value="1"/>
</dbReference>
<proteinExistence type="predicted"/>
<evidence type="ECO:0000259" key="1">
    <source>
        <dbReference type="Pfam" id="PF09189"/>
    </source>
</evidence>
<dbReference type="OrthoDB" id="1778705at2"/>
<dbReference type="EMBL" id="LGYO01000015">
    <property type="protein sequence ID" value="KNZ42349.1"/>
    <property type="molecule type" value="Genomic_DNA"/>
</dbReference>
<name>A0A0L6U1H7_9FIRM</name>
<sequence>MKDQEIKTREINNQLKQGKAIIAKKIQTRSIPKRSFERYFKEKGKEVVGDIYYGDGWKVSLSEERQEKVGCCFIVAVDVTMEVEAEIFDDFLMTYRKNFLRGGA</sequence>
<organism evidence="2 3">
    <name type="scientific">Acetobacterium bakii</name>
    <dbReference type="NCBI Taxonomy" id="52689"/>
    <lineage>
        <taxon>Bacteria</taxon>
        <taxon>Bacillati</taxon>
        <taxon>Bacillota</taxon>
        <taxon>Clostridia</taxon>
        <taxon>Eubacteriales</taxon>
        <taxon>Eubacteriaceae</taxon>
        <taxon>Acetobacterium</taxon>
    </lineage>
</organism>
<evidence type="ECO:0000313" key="3">
    <source>
        <dbReference type="Proteomes" id="UP000036873"/>
    </source>
</evidence>
<accession>A0A0L6U1H7</accession>
<dbReference type="Pfam" id="PF09189">
    <property type="entry name" value="MoaD_arch"/>
    <property type="match status" value="1"/>
</dbReference>
<dbReference type="InterPro" id="IPR036473">
    <property type="entry name" value="Mopterin_CF_MoaD-rel_C_sf"/>
</dbReference>
<evidence type="ECO:0000313" key="2">
    <source>
        <dbReference type="EMBL" id="KNZ42349.1"/>
    </source>
</evidence>
<dbReference type="RefSeq" id="WP_050739639.1">
    <property type="nucleotide sequence ID" value="NZ_LGYO01000015.1"/>
</dbReference>